<feature type="domain" description="Multidrug resistance protein MdtA-like barrel-sandwich hybrid" evidence="2">
    <location>
        <begin position="78"/>
        <end position="197"/>
    </location>
</feature>
<evidence type="ECO:0000259" key="4">
    <source>
        <dbReference type="Pfam" id="PF25989"/>
    </source>
</evidence>
<protein>
    <submittedName>
        <fullName evidence="5">HlyD family secretion protein</fullName>
    </submittedName>
</protein>
<feature type="domain" description="YknX-like C-terminal permuted SH3-like" evidence="4">
    <location>
        <begin position="291"/>
        <end position="351"/>
    </location>
</feature>
<dbReference type="Pfam" id="PF25954">
    <property type="entry name" value="Beta-barrel_RND_2"/>
    <property type="match status" value="1"/>
</dbReference>
<evidence type="ECO:0000313" key="5">
    <source>
        <dbReference type="EMBL" id="ALO41620.1"/>
    </source>
</evidence>
<organism evidence="5 6">
    <name type="scientific">Pseudoalteromonas phenolica</name>
    <dbReference type="NCBI Taxonomy" id="161398"/>
    <lineage>
        <taxon>Bacteria</taxon>
        <taxon>Pseudomonadati</taxon>
        <taxon>Pseudomonadota</taxon>
        <taxon>Gammaproteobacteria</taxon>
        <taxon>Alteromonadales</taxon>
        <taxon>Pseudoalteromonadaceae</taxon>
        <taxon>Pseudoalteromonas</taxon>
    </lineage>
</organism>
<dbReference type="Gene3D" id="2.40.30.170">
    <property type="match status" value="1"/>
</dbReference>
<gene>
    <name evidence="5" type="ORF">PP2015_1104</name>
</gene>
<dbReference type="Pfam" id="PF25917">
    <property type="entry name" value="BSH_RND"/>
    <property type="match status" value="1"/>
</dbReference>
<dbReference type="InterPro" id="IPR058792">
    <property type="entry name" value="Beta-barrel_RND_2"/>
</dbReference>
<evidence type="ECO:0000256" key="1">
    <source>
        <dbReference type="ARBA" id="ARBA00009477"/>
    </source>
</evidence>
<reference evidence="5 6" key="1">
    <citation type="submission" date="2015-11" db="EMBL/GenBank/DDBJ databases">
        <authorList>
            <person name="Zhang Y."/>
            <person name="Guo Z."/>
        </authorList>
    </citation>
    <scope>NUCLEOTIDE SEQUENCE [LARGE SCALE GENOMIC DNA]</scope>
    <source>
        <strain evidence="5 6">KCTC 12086</strain>
    </source>
</reference>
<dbReference type="InterPro" id="IPR058637">
    <property type="entry name" value="YknX-like_C"/>
</dbReference>
<dbReference type="InterPro" id="IPR058625">
    <property type="entry name" value="MdtA-like_BSH"/>
</dbReference>
<dbReference type="PANTHER" id="PTHR30469:SF38">
    <property type="entry name" value="HLYD FAMILY SECRETION PROTEIN"/>
    <property type="match status" value="1"/>
</dbReference>
<accession>A0A0S2K0C6</accession>
<dbReference type="PATRIC" id="fig|161398.10.peg.1124"/>
<dbReference type="PANTHER" id="PTHR30469">
    <property type="entry name" value="MULTIDRUG RESISTANCE PROTEIN MDTA"/>
    <property type="match status" value="1"/>
</dbReference>
<dbReference type="Gene3D" id="2.40.50.100">
    <property type="match status" value="1"/>
</dbReference>
<dbReference type="KEGG" id="pphe:PP2015_1104"/>
<dbReference type="GO" id="GO:1990281">
    <property type="term" value="C:efflux pump complex"/>
    <property type="evidence" value="ECO:0007669"/>
    <property type="project" value="TreeGrafter"/>
</dbReference>
<dbReference type="AlphaFoldDB" id="A0A0S2K0C6"/>
<dbReference type="STRING" id="161398.PP2015_1104"/>
<evidence type="ECO:0000259" key="3">
    <source>
        <dbReference type="Pfam" id="PF25954"/>
    </source>
</evidence>
<evidence type="ECO:0000259" key="2">
    <source>
        <dbReference type="Pfam" id="PF25917"/>
    </source>
</evidence>
<dbReference type="EMBL" id="CP013187">
    <property type="protein sequence ID" value="ALO41620.1"/>
    <property type="molecule type" value="Genomic_DNA"/>
</dbReference>
<evidence type="ECO:0000313" key="6">
    <source>
        <dbReference type="Proteomes" id="UP000061457"/>
    </source>
</evidence>
<name>A0A0S2K0C6_9GAMM</name>
<dbReference type="Gene3D" id="2.40.420.20">
    <property type="match status" value="1"/>
</dbReference>
<dbReference type="OrthoDB" id="9792539at2"/>
<dbReference type="InterPro" id="IPR006143">
    <property type="entry name" value="RND_pump_MFP"/>
</dbReference>
<dbReference type="RefSeq" id="WP_058029347.1">
    <property type="nucleotide sequence ID" value="NZ_CP013187.1"/>
</dbReference>
<sequence length="376" mass="41461">MSLLNSFQKSLLALSVLGLVACSGEESTEKADSKTEQTAKKQEKEEFAIPVEVTFSKVGDVAKFYQTTAILEAEQESKVVNKVTGMLESVHAQEGQRVSAGDLLAQIDPRNYELDFERAKIDYESAKSEYRRSQPVDGKQLISEKDLDKLRFRVQTTENQLEVARIKLRDSKVVSPIDGVIAKRSVKAHNMLSNSGNEMFHVVSLDSLIGVVYLPESELSKVKLGQVAKLHFPAEPNLQLEATVLRIAPLVDSKLGTFKVTLTIDNQENTLKPGMFARVALLLDSKQGVTLVPENAIIKKDGKATLFVAQNDRAKKLEVETGYTQDGWVEVITPISSEEGVITVGQHGLKDDALLKVLNHDQSAIVTNTEDKSQQL</sequence>
<proteinExistence type="inferred from homology"/>
<keyword evidence="6" id="KW-1185">Reference proteome</keyword>
<dbReference type="Gene3D" id="1.10.287.470">
    <property type="entry name" value="Helix hairpin bin"/>
    <property type="match status" value="1"/>
</dbReference>
<comment type="similarity">
    <text evidence="1">Belongs to the membrane fusion protein (MFP) (TC 8.A.1) family.</text>
</comment>
<dbReference type="SUPFAM" id="SSF111369">
    <property type="entry name" value="HlyD-like secretion proteins"/>
    <property type="match status" value="1"/>
</dbReference>
<dbReference type="NCBIfam" id="TIGR01730">
    <property type="entry name" value="RND_mfp"/>
    <property type="match status" value="1"/>
</dbReference>
<feature type="domain" description="CusB-like beta-barrel" evidence="3">
    <location>
        <begin position="212"/>
        <end position="281"/>
    </location>
</feature>
<dbReference type="GO" id="GO:0015562">
    <property type="term" value="F:efflux transmembrane transporter activity"/>
    <property type="evidence" value="ECO:0007669"/>
    <property type="project" value="TreeGrafter"/>
</dbReference>
<dbReference type="FunFam" id="2.40.30.170:FF:000010">
    <property type="entry name" value="Efflux RND transporter periplasmic adaptor subunit"/>
    <property type="match status" value="1"/>
</dbReference>
<dbReference type="Proteomes" id="UP000061457">
    <property type="component" value="Chromosome I"/>
</dbReference>
<dbReference type="Pfam" id="PF25989">
    <property type="entry name" value="YknX_C"/>
    <property type="match status" value="1"/>
</dbReference>